<organism evidence="1 2">
    <name type="scientific">Rhodoferax saidenbachensis</name>
    <dbReference type="NCBI Taxonomy" id="1484693"/>
    <lineage>
        <taxon>Bacteria</taxon>
        <taxon>Pseudomonadati</taxon>
        <taxon>Pseudomonadota</taxon>
        <taxon>Betaproteobacteria</taxon>
        <taxon>Burkholderiales</taxon>
        <taxon>Comamonadaceae</taxon>
        <taxon>Rhodoferax</taxon>
    </lineage>
</organism>
<dbReference type="Proteomes" id="UP000186110">
    <property type="component" value="Chromosome"/>
</dbReference>
<evidence type="ECO:0000313" key="1">
    <source>
        <dbReference type="EMBL" id="APW41875.1"/>
    </source>
</evidence>
<gene>
    <name evidence="1" type="ORF">RS694_04505</name>
</gene>
<dbReference type="AlphaFoldDB" id="A0A1P8K773"/>
<name>A0A1P8K773_9BURK</name>
<sequence>MSAFTMDEIDALFKEWDKTGRSPETGGFLGDLLEIRIRDHKQKPVPISADELEAVIVSRYGTPRKIEAIPNFQEYGENPRELAYRTIVGSSRFADGMPAYIFCRGKKLVASPVVLSGGCVAQLTWPNGFEIDLKFNRADLPQWQKLHDSALALVQSFIVEGALPKETLLSPVNVPNQSSSVTKPNQ</sequence>
<dbReference type="RefSeq" id="WP_029705529.1">
    <property type="nucleotide sequence ID" value="NZ_CP019239.1"/>
</dbReference>
<reference evidence="1 2" key="1">
    <citation type="submission" date="2017-01" db="EMBL/GenBank/DDBJ databases">
        <authorList>
            <person name="Mah S.A."/>
            <person name="Swanson W.J."/>
            <person name="Moy G.W."/>
            <person name="Vacquier V.D."/>
        </authorList>
    </citation>
    <scope>NUCLEOTIDE SEQUENCE [LARGE SCALE GENOMIC DNA]</scope>
    <source>
        <strain evidence="1 2">DSM 22694</strain>
    </source>
</reference>
<accession>A0A1P8K773</accession>
<dbReference type="EMBL" id="CP019239">
    <property type="protein sequence ID" value="APW41875.1"/>
    <property type="molecule type" value="Genomic_DNA"/>
</dbReference>
<evidence type="ECO:0000313" key="2">
    <source>
        <dbReference type="Proteomes" id="UP000186110"/>
    </source>
</evidence>
<protein>
    <submittedName>
        <fullName evidence="1">Uncharacterized protein</fullName>
    </submittedName>
</protein>
<keyword evidence="2" id="KW-1185">Reference proteome</keyword>
<proteinExistence type="predicted"/>
<dbReference type="KEGG" id="rsb:RS694_04505"/>